<dbReference type="SUPFAM" id="SSF52833">
    <property type="entry name" value="Thioredoxin-like"/>
    <property type="match status" value="1"/>
</dbReference>
<comment type="caution">
    <text evidence="2">The sequence shown here is derived from an EMBL/GenBank/DDBJ whole genome shotgun (WGS) entry which is preliminary data.</text>
</comment>
<proteinExistence type="predicted"/>
<organism evidence="2 3">
    <name type="scientific">Candidatus Zambryskibacteria bacterium CG_4_9_14_3_um_filter_42_15</name>
    <dbReference type="NCBI Taxonomy" id="1975112"/>
    <lineage>
        <taxon>Bacteria</taxon>
        <taxon>Candidatus Zambryskiibacteriota</taxon>
    </lineage>
</organism>
<dbReference type="AlphaFoldDB" id="A0A2M7WT33"/>
<feature type="transmembrane region" description="Helical" evidence="1">
    <location>
        <begin position="7"/>
        <end position="28"/>
    </location>
</feature>
<evidence type="ECO:0000313" key="3">
    <source>
        <dbReference type="Proteomes" id="UP000230758"/>
    </source>
</evidence>
<protein>
    <recommendedName>
        <fullName evidence="4">Thioredoxin domain-containing protein</fullName>
    </recommendedName>
</protein>
<gene>
    <name evidence="2" type="ORF">CO185_00335</name>
</gene>
<reference evidence="3" key="1">
    <citation type="submission" date="2017-09" db="EMBL/GenBank/DDBJ databases">
        <title>Depth-based differentiation of microbial function through sediment-hosted aquifers and enrichment of novel symbionts in the deep terrestrial subsurface.</title>
        <authorList>
            <person name="Probst A.J."/>
            <person name="Ladd B."/>
            <person name="Jarett J.K."/>
            <person name="Geller-Mcgrath D.E."/>
            <person name="Sieber C.M.K."/>
            <person name="Emerson J.B."/>
            <person name="Anantharaman K."/>
            <person name="Thomas B.C."/>
            <person name="Malmstrom R."/>
            <person name="Stieglmeier M."/>
            <person name="Klingl A."/>
            <person name="Woyke T."/>
            <person name="Ryan C.M."/>
            <person name="Banfield J.F."/>
        </authorList>
    </citation>
    <scope>NUCLEOTIDE SEQUENCE [LARGE SCALE GENOMIC DNA]</scope>
</reference>
<dbReference type="EMBL" id="PFXF01000006">
    <property type="protein sequence ID" value="PJA33149.1"/>
    <property type="molecule type" value="Genomic_DNA"/>
</dbReference>
<evidence type="ECO:0008006" key="4">
    <source>
        <dbReference type="Google" id="ProtNLM"/>
    </source>
</evidence>
<sequence>MIDSKKYIITFLITAVIFGTAIFISNALGEKKLEDVKSIEDRVALDILSSETQFALLEETSCKDLGPGFLSKELGSLGEKLAYGDNQTELNNDNLEYLKRSYFLLEIKDYLLMKRLTEKCGIEPTFILYFYSVEESCEDCEKMGYVLTSLRDKYPDLRVYSFDYNFDVGAINTLISIYKVEPNLPAFSINGQLYYGYHSVEDLEEQAPALQDLALRAKALETATASSSSQETE</sequence>
<dbReference type="Proteomes" id="UP000230758">
    <property type="component" value="Unassembled WGS sequence"/>
</dbReference>
<keyword evidence="1" id="KW-0472">Membrane</keyword>
<accession>A0A2M7WT33</accession>
<evidence type="ECO:0000313" key="2">
    <source>
        <dbReference type="EMBL" id="PJA33149.1"/>
    </source>
</evidence>
<name>A0A2M7WT33_9BACT</name>
<keyword evidence="1" id="KW-0812">Transmembrane</keyword>
<dbReference type="InterPro" id="IPR036249">
    <property type="entry name" value="Thioredoxin-like_sf"/>
</dbReference>
<keyword evidence="1" id="KW-1133">Transmembrane helix</keyword>
<evidence type="ECO:0000256" key="1">
    <source>
        <dbReference type="SAM" id="Phobius"/>
    </source>
</evidence>